<dbReference type="EMBL" id="VSSQ01000205">
    <property type="protein sequence ID" value="MPL85416.1"/>
    <property type="molecule type" value="Genomic_DNA"/>
</dbReference>
<evidence type="ECO:0000256" key="8">
    <source>
        <dbReference type="ARBA" id="ARBA00022842"/>
    </source>
</evidence>
<comment type="catalytic activity">
    <reaction evidence="9">
        <text>adenosine(37) in tRNA + dimethylallyl diphosphate = N(6)-dimethylallyladenosine(37) in tRNA + diphosphate</text>
        <dbReference type="Rhea" id="RHEA:26482"/>
        <dbReference type="Rhea" id="RHEA-COMP:10162"/>
        <dbReference type="Rhea" id="RHEA-COMP:10375"/>
        <dbReference type="ChEBI" id="CHEBI:33019"/>
        <dbReference type="ChEBI" id="CHEBI:57623"/>
        <dbReference type="ChEBI" id="CHEBI:74411"/>
        <dbReference type="ChEBI" id="CHEBI:74415"/>
        <dbReference type="EC" id="2.5.1.75"/>
    </reaction>
</comment>
<evidence type="ECO:0000256" key="4">
    <source>
        <dbReference type="ARBA" id="ARBA00022679"/>
    </source>
</evidence>
<keyword evidence="7" id="KW-0067">ATP-binding</keyword>
<keyword evidence="6" id="KW-0547">Nucleotide-binding</keyword>
<name>A0A644V255_9ZZZZ</name>
<dbReference type="PANTHER" id="PTHR11088">
    <property type="entry name" value="TRNA DIMETHYLALLYLTRANSFERASE"/>
    <property type="match status" value="1"/>
</dbReference>
<dbReference type="InterPro" id="IPR018022">
    <property type="entry name" value="IPT"/>
</dbReference>
<comment type="cofactor">
    <cofactor evidence="1">
        <name>Mg(2+)</name>
        <dbReference type="ChEBI" id="CHEBI:18420"/>
    </cofactor>
</comment>
<dbReference type="InterPro" id="IPR027417">
    <property type="entry name" value="P-loop_NTPase"/>
</dbReference>
<dbReference type="HAMAP" id="MF_00185">
    <property type="entry name" value="IPP_trans"/>
    <property type="match status" value="1"/>
</dbReference>
<dbReference type="NCBIfam" id="TIGR00174">
    <property type="entry name" value="miaA"/>
    <property type="match status" value="1"/>
</dbReference>
<accession>A0A644V255</accession>
<evidence type="ECO:0000256" key="9">
    <source>
        <dbReference type="ARBA" id="ARBA00049563"/>
    </source>
</evidence>
<sequence length="310" mass="35288">MGRLKVVVILGPTATGKSNCGILLAHKLNGEIISGDSMLVYKNMDIATAKPTSAELEEVEHHLVNILEPNENFNVVDFKARAAILINEINARGKVPIIVGGTGLYIKALLEDYDFAQTQASSNLRTDLENYAIKEGNKALHKKLEGLDKEAAIRLHYNDRRRVIRAIEVAMEGEEVSQSHAKETPYDAYVFGLHMPRELLYPRINKRVDNMVEAGLFEETGHLLKMGVGEDAQAMKSIGYRQVLEYFHGEYDKDTCVDKIKQATRNFAKRQFTWYKKMPYIHWIEVGEPPMPEIYVAEMIRVLEQKRKLR</sequence>
<evidence type="ECO:0000313" key="10">
    <source>
        <dbReference type="EMBL" id="MPL85416.1"/>
    </source>
</evidence>
<keyword evidence="8" id="KW-0460">Magnesium</keyword>
<organism evidence="10">
    <name type="scientific">bioreactor metagenome</name>
    <dbReference type="NCBI Taxonomy" id="1076179"/>
    <lineage>
        <taxon>unclassified sequences</taxon>
        <taxon>metagenomes</taxon>
        <taxon>ecological metagenomes</taxon>
    </lineage>
</organism>
<comment type="similarity">
    <text evidence="2">Belongs to the IPP transferase family.</text>
</comment>
<dbReference type="GO" id="GO:0005524">
    <property type="term" value="F:ATP binding"/>
    <property type="evidence" value="ECO:0007669"/>
    <property type="project" value="UniProtKB-KW"/>
</dbReference>
<dbReference type="SUPFAM" id="SSF52540">
    <property type="entry name" value="P-loop containing nucleoside triphosphate hydrolases"/>
    <property type="match status" value="2"/>
</dbReference>
<proteinExistence type="inferred from homology"/>
<comment type="caution">
    <text evidence="10">The sequence shown here is derived from an EMBL/GenBank/DDBJ whole genome shotgun (WGS) entry which is preliminary data.</text>
</comment>
<reference evidence="10" key="1">
    <citation type="submission" date="2019-08" db="EMBL/GenBank/DDBJ databases">
        <authorList>
            <person name="Kucharzyk K."/>
            <person name="Murdoch R.W."/>
            <person name="Higgins S."/>
            <person name="Loffler F."/>
        </authorList>
    </citation>
    <scope>NUCLEOTIDE SEQUENCE</scope>
</reference>
<evidence type="ECO:0000256" key="2">
    <source>
        <dbReference type="ARBA" id="ARBA00005842"/>
    </source>
</evidence>
<gene>
    <name evidence="10" type="primary">miaA_11</name>
    <name evidence="10" type="ORF">SDC9_31384</name>
</gene>
<dbReference type="AlphaFoldDB" id="A0A644V255"/>
<dbReference type="Pfam" id="PF01715">
    <property type="entry name" value="IPPT"/>
    <property type="match status" value="1"/>
</dbReference>
<dbReference type="InterPro" id="IPR039657">
    <property type="entry name" value="Dimethylallyltransferase"/>
</dbReference>
<evidence type="ECO:0000256" key="5">
    <source>
        <dbReference type="ARBA" id="ARBA00022694"/>
    </source>
</evidence>
<keyword evidence="4 10" id="KW-0808">Transferase</keyword>
<evidence type="ECO:0000256" key="7">
    <source>
        <dbReference type="ARBA" id="ARBA00022840"/>
    </source>
</evidence>
<evidence type="ECO:0000256" key="1">
    <source>
        <dbReference type="ARBA" id="ARBA00001946"/>
    </source>
</evidence>
<protein>
    <recommendedName>
        <fullName evidence="3">tRNA dimethylallyltransferase</fullName>
        <ecNumber evidence="3">2.5.1.75</ecNumber>
    </recommendedName>
</protein>
<evidence type="ECO:0000256" key="6">
    <source>
        <dbReference type="ARBA" id="ARBA00022741"/>
    </source>
</evidence>
<dbReference type="GO" id="GO:0052381">
    <property type="term" value="F:tRNA dimethylallyltransferase activity"/>
    <property type="evidence" value="ECO:0007669"/>
    <property type="project" value="UniProtKB-EC"/>
</dbReference>
<evidence type="ECO:0000256" key="3">
    <source>
        <dbReference type="ARBA" id="ARBA00012665"/>
    </source>
</evidence>
<dbReference type="GO" id="GO:0006400">
    <property type="term" value="P:tRNA modification"/>
    <property type="evidence" value="ECO:0007669"/>
    <property type="project" value="TreeGrafter"/>
</dbReference>
<dbReference type="EC" id="2.5.1.75" evidence="3"/>
<dbReference type="PANTHER" id="PTHR11088:SF60">
    <property type="entry name" value="TRNA DIMETHYLALLYLTRANSFERASE"/>
    <property type="match status" value="1"/>
</dbReference>
<dbReference type="Gene3D" id="1.10.20.140">
    <property type="match status" value="1"/>
</dbReference>
<dbReference type="Gene3D" id="3.40.50.300">
    <property type="entry name" value="P-loop containing nucleotide triphosphate hydrolases"/>
    <property type="match status" value="1"/>
</dbReference>
<keyword evidence="5" id="KW-0819">tRNA processing</keyword>